<dbReference type="GO" id="GO:0005737">
    <property type="term" value="C:cytoplasm"/>
    <property type="evidence" value="ECO:0007669"/>
    <property type="project" value="UniProtKB-SubCell"/>
</dbReference>
<feature type="compositionally biased region" description="Low complexity" evidence="4">
    <location>
        <begin position="268"/>
        <end position="287"/>
    </location>
</feature>
<dbReference type="AlphaFoldDB" id="A0ABD5UX49"/>
<evidence type="ECO:0000256" key="1">
    <source>
        <dbReference type="ARBA" id="ARBA00007177"/>
    </source>
</evidence>
<sequence length="362" mass="37205">MAADVPGSDSGDPPSDREEAPHPSFEDYAAEPVPQAAVGSPGKDGNLELRFERVDGGTALVHDYATVPFHVSGTLASDPHPNASTVFLQSPTGGIAQGDRQDVEIAAGPEAIAHVTTQSSTKVQSMERNYAGADLRLSVGTGGYLEYVPEPTILHANSRYHQDLRIDLAAGATAVLGDVVVPGRLARGERFEFERYLSRVRAYGPEAMLFEDAAHLAPGDAGSVDPTDSGVLGEFTVYGTLYVVDPEMDAPAMSDRLHAAATEAVEAAEAAEAAESTGATEAIEATESNADDGGTGTGGGASGEGPSAETARAGASALPNGAGVAVRALGDRAETVQASLHAAWDAARRDLIDAPAPSGRKY</sequence>
<comment type="subcellular location">
    <subcellularLocation>
        <location evidence="3">Cytoplasm</location>
    </subcellularLocation>
</comment>
<dbReference type="InterPro" id="IPR002669">
    <property type="entry name" value="UreD"/>
</dbReference>
<accession>A0ABD5UX49</accession>
<keyword evidence="3" id="KW-0963">Cytoplasm</keyword>
<name>A0ABD5UX49_9EURY</name>
<dbReference type="Proteomes" id="UP001596296">
    <property type="component" value="Unassembled WGS sequence"/>
</dbReference>
<protein>
    <recommendedName>
        <fullName evidence="3">Urease accessory protein UreD</fullName>
    </recommendedName>
</protein>
<comment type="function">
    <text evidence="3">Required for maturation of urease via the functional incorporation of the urease nickel metallocenter.</text>
</comment>
<keyword evidence="2 3" id="KW-0143">Chaperone</keyword>
<dbReference type="PANTHER" id="PTHR33643:SF1">
    <property type="entry name" value="UREASE ACCESSORY PROTEIN D"/>
    <property type="match status" value="1"/>
</dbReference>
<dbReference type="GO" id="GO:0016151">
    <property type="term" value="F:nickel cation binding"/>
    <property type="evidence" value="ECO:0007669"/>
    <property type="project" value="UniProtKB-UniRule"/>
</dbReference>
<comment type="similarity">
    <text evidence="1 3">Belongs to the UreD family.</text>
</comment>
<evidence type="ECO:0000313" key="5">
    <source>
        <dbReference type="EMBL" id="MFC6892731.1"/>
    </source>
</evidence>
<feature type="region of interest" description="Disordered" evidence="4">
    <location>
        <begin position="268"/>
        <end position="316"/>
    </location>
</feature>
<feature type="compositionally biased region" description="Gly residues" evidence="4">
    <location>
        <begin position="293"/>
        <end position="303"/>
    </location>
</feature>
<gene>
    <name evidence="3" type="primary">ureD</name>
    <name evidence="5" type="ORF">ACFQE9_08955</name>
</gene>
<keyword evidence="3" id="KW-0996">Nickel insertion</keyword>
<evidence type="ECO:0000256" key="3">
    <source>
        <dbReference type="HAMAP-Rule" id="MF_01384"/>
    </source>
</evidence>
<comment type="caution">
    <text evidence="5">The sequence shown here is derived from an EMBL/GenBank/DDBJ whole genome shotgun (WGS) entry which is preliminary data.</text>
</comment>
<feature type="compositionally biased region" description="Basic and acidic residues" evidence="4">
    <location>
        <begin position="14"/>
        <end position="25"/>
    </location>
</feature>
<dbReference type="RefSeq" id="WP_379743477.1">
    <property type="nucleotide sequence ID" value="NZ_JBHSVN010000001.1"/>
</dbReference>
<organism evidence="5 6">
    <name type="scientific">Halopenitus salinus</name>
    <dbReference type="NCBI Taxonomy" id="1198295"/>
    <lineage>
        <taxon>Archaea</taxon>
        <taxon>Methanobacteriati</taxon>
        <taxon>Methanobacteriota</taxon>
        <taxon>Stenosarchaea group</taxon>
        <taxon>Halobacteria</taxon>
        <taxon>Halobacteriales</taxon>
        <taxon>Haloferacaceae</taxon>
        <taxon>Halopenitus</taxon>
    </lineage>
</organism>
<evidence type="ECO:0000256" key="2">
    <source>
        <dbReference type="ARBA" id="ARBA00023186"/>
    </source>
</evidence>
<dbReference type="Pfam" id="PF01774">
    <property type="entry name" value="UreD"/>
    <property type="match status" value="1"/>
</dbReference>
<dbReference type="EMBL" id="JBHSXL010000008">
    <property type="protein sequence ID" value="MFC6892731.1"/>
    <property type="molecule type" value="Genomic_DNA"/>
</dbReference>
<evidence type="ECO:0000256" key="4">
    <source>
        <dbReference type="SAM" id="MobiDB-lite"/>
    </source>
</evidence>
<keyword evidence="6" id="KW-1185">Reference proteome</keyword>
<comment type="subunit">
    <text evidence="3">UreD, UreF and UreG form a complex that acts as a GTP-hydrolysis-dependent molecular chaperone, activating the urease apoprotein by helping to assemble the nickel containing metallocenter of UreC. The UreE protein probably delivers the nickel.</text>
</comment>
<evidence type="ECO:0000313" key="6">
    <source>
        <dbReference type="Proteomes" id="UP001596296"/>
    </source>
</evidence>
<reference evidence="5 6" key="1">
    <citation type="journal article" date="2019" name="Int. J. Syst. Evol. Microbiol.">
        <title>The Global Catalogue of Microorganisms (GCM) 10K type strain sequencing project: providing services to taxonomists for standard genome sequencing and annotation.</title>
        <authorList>
            <consortium name="The Broad Institute Genomics Platform"/>
            <consortium name="The Broad Institute Genome Sequencing Center for Infectious Disease"/>
            <person name="Wu L."/>
            <person name="Ma J."/>
        </authorList>
    </citation>
    <scope>NUCLEOTIDE SEQUENCE [LARGE SCALE GENOMIC DNA]</scope>
    <source>
        <strain evidence="5 6">SKJ47</strain>
    </source>
</reference>
<dbReference type="HAMAP" id="MF_01384">
    <property type="entry name" value="UreD"/>
    <property type="match status" value="1"/>
</dbReference>
<feature type="region of interest" description="Disordered" evidence="4">
    <location>
        <begin position="1"/>
        <end position="45"/>
    </location>
</feature>
<dbReference type="PANTHER" id="PTHR33643">
    <property type="entry name" value="UREASE ACCESSORY PROTEIN D"/>
    <property type="match status" value="1"/>
</dbReference>
<proteinExistence type="inferred from homology"/>